<keyword evidence="2" id="KW-1185">Reference proteome</keyword>
<dbReference type="AlphaFoldDB" id="A0A6P1M7U0"/>
<organism evidence="1 2">
    <name type="scientific">Tichowtungia aerotolerans</name>
    <dbReference type="NCBI Taxonomy" id="2697043"/>
    <lineage>
        <taxon>Bacteria</taxon>
        <taxon>Pseudomonadati</taxon>
        <taxon>Kiritimatiellota</taxon>
        <taxon>Tichowtungiia</taxon>
        <taxon>Tichowtungiales</taxon>
        <taxon>Tichowtungiaceae</taxon>
        <taxon>Tichowtungia</taxon>
    </lineage>
</organism>
<gene>
    <name evidence="1" type="ORF">GT409_10900</name>
</gene>
<dbReference type="KEGG" id="taer:GT409_10900"/>
<accession>A0A6P1M7U0</accession>
<name>A0A6P1M7U0_9BACT</name>
<dbReference type="Proteomes" id="UP000464954">
    <property type="component" value="Chromosome"/>
</dbReference>
<evidence type="ECO:0000313" key="1">
    <source>
        <dbReference type="EMBL" id="QHI69937.1"/>
    </source>
</evidence>
<protein>
    <submittedName>
        <fullName evidence="1">Uncharacterized protein</fullName>
    </submittedName>
</protein>
<dbReference type="RefSeq" id="WP_160629118.1">
    <property type="nucleotide sequence ID" value="NZ_CP047593.1"/>
</dbReference>
<proteinExistence type="predicted"/>
<sequence>MKQWFVIVTVLVAAGLADAGVIYSNDFDEASGTAASETQPDTTIGSFISASSVSIITDGGGRLYCSAPGYNENYRFRVDPNPYALKAWDGMKFTVRLRVPSTAEWIGIGFHGANRNGLLTSEVNSGPWLQVGRSYVKIRGGHSTSGTGQIFADTYEAGTTNTLEFTYHFDNTVDLSVNGTILTNGMPVEHINEGETEPSDPVIGWLQIQFRQQDTVENGGAFVDDLTVETLDYVPQVTGDVIYDDDFSGLAGTALANSIPETSPDGYAMKSLNMALDGAGHVASMNGTTSDGFCINLGGAPLSDDPLVEAVKLTARLKTPTANWVGIGFAGIHINGLLHPDGNSGPWVKVNPTSVQIIGGNSTAGGWSTYFDTHVAGEVIFVELTYYPHSRLADFAVNGVVAATNIEIVHEYPAGTTNAPVLQCLSSTFFSQPTVAAGGPYIDQLRVETFEILDPYAAWAATYGLDFSESGKSDDPDGDGMDNFLEYAIGGNPAFSDASGVRPFAQIENDEVIYIYKRRLDAVSRGLTYSVLVRTDLETGSWTNIGTSAETGSGAVDADYESVTNSIPATNRTGFASLKVTGAE</sequence>
<reference evidence="1 2" key="1">
    <citation type="submission" date="2020-01" db="EMBL/GenBank/DDBJ databases">
        <title>Ponticoccus aerotolerans gen. nov., sp. nov., an anaerobic bacterium and proposal of Ponticoccusceae fam. nov., Ponticoccusles ord. nov. and Ponticoccuse classis nov. in the phylum Kiritimatiellaeota.</title>
        <authorList>
            <person name="Zhou L.Y."/>
            <person name="Du Z.J."/>
        </authorList>
    </citation>
    <scope>NUCLEOTIDE SEQUENCE [LARGE SCALE GENOMIC DNA]</scope>
    <source>
        <strain evidence="1 2">S-5007</strain>
    </source>
</reference>
<evidence type="ECO:0000313" key="2">
    <source>
        <dbReference type="Proteomes" id="UP000464954"/>
    </source>
</evidence>
<dbReference type="EMBL" id="CP047593">
    <property type="protein sequence ID" value="QHI69937.1"/>
    <property type="molecule type" value="Genomic_DNA"/>
</dbReference>